<evidence type="ECO:0000313" key="2">
    <source>
        <dbReference type="Proteomes" id="UP000219564"/>
    </source>
</evidence>
<evidence type="ECO:0000313" key="1">
    <source>
        <dbReference type="EMBL" id="SOB55203.1"/>
    </source>
</evidence>
<gene>
    <name evidence="1" type="ORF">PLUA15_80026</name>
</gene>
<dbReference type="AlphaFoldDB" id="A0AAX2HFY3"/>
<proteinExistence type="predicted"/>
<name>A0AAX2HFY3_9PSED</name>
<dbReference type="EMBL" id="OBKZ01000055">
    <property type="protein sequence ID" value="SOB55203.1"/>
    <property type="molecule type" value="Genomic_DNA"/>
</dbReference>
<protein>
    <submittedName>
        <fullName evidence="1">Uncharacterized protein</fullName>
    </submittedName>
</protein>
<dbReference type="Proteomes" id="UP000219564">
    <property type="component" value="Unassembled WGS sequence"/>
</dbReference>
<reference evidence="1 2" key="1">
    <citation type="submission" date="2017-08" db="EMBL/GenBank/DDBJ databases">
        <authorList>
            <person name="Chaillou S."/>
        </authorList>
    </citation>
    <scope>NUCLEOTIDE SEQUENCE [LARGE SCALE GENOMIC DNA]</scope>
    <source>
        <strain evidence="1 2">MFPA15A1205</strain>
    </source>
</reference>
<organism evidence="1 2">
    <name type="scientific">Pseudomonas lundensis</name>
    <dbReference type="NCBI Taxonomy" id="86185"/>
    <lineage>
        <taxon>Bacteria</taxon>
        <taxon>Pseudomonadati</taxon>
        <taxon>Pseudomonadota</taxon>
        <taxon>Gammaproteobacteria</taxon>
        <taxon>Pseudomonadales</taxon>
        <taxon>Pseudomonadaceae</taxon>
        <taxon>Pseudomonas</taxon>
    </lineage>
</organism>
<comment type="caution">
    <text evidence="1">The sequence shown here is derived from an EMBL/GenBank/DDBJ whole genome shotgun (WGS) entry which is preliminary data.</text>
</comment>
<sequence length="52" mass="5984">MNREEGIRRERTISESLRGFEAVIEWTHATQNGGDWLSVRRDLPCKPGLESV</sequence>
<accession>A0AAX2HFY3</accession>